<evidence type="ECO:0000256" key="2">
    <source>
        <dbReference type="SAM" id="Phobius"/>
    </source>
</evidence>
<dbReference type="AlphaFoldDB" id="A0AAU2A5E2"/>
<name>A0AAU2A5E2_9ACTN</name>
<proteinExistence type="predicted"/>
<feature type="compositionally biased region" description="Low complexity" evidence="1">
    <location>
        <begin position="175"/>
        <end position="186"/>
    </location>
</feature>
<keyword evidence="2" id="KW-1133">Transmembrane helix</keyword>
<keyword evidence="2" id="KW-0812">Transmembrane</keyword>
<evidence type="ECO:0000313" key="3">
    <source>
        <dbReference type="EMBL" id="WTT19063.1"/>
    </source>
</evidence>
<gene>
    <name evidence="3" type="ORF">OHA22_27795</name>
</gene>
<sequence length="256" mass="27020">MPGKDDKILQTTISAKTNKLVADSSWMEMTFKLENRSDIALKKVQVGLERMAYDNAPDSSQLHEVLEYVNLQEWDAKSRTWKRVWWDEVQIGGSLLGYYDVAPHKTTNVAVRIHVGKNMPYGRFPELEHENIGSGYIEASTYGIPDGEGVCGYGDHWAFTIHKPGTDTGDGDGDGASSTPTSTPTSGTGGGNTPTPQTGSSTAPVTSGPTPTGDLAHTGSSSALPVIAGAGAVAVGLGAGAVYVVRRRRSGTGTHA</sequence>
<feature type="compositionally biased region" description="Low complexity" evidence="1">
    <location>
        <begin position="193"/>
        <end position="202"/>
    </location>
</feature>
<feature type="transmembrane region" description="Helical" evidence="2">
    <location>
        <begin position="223"/>
        <end position="245"/>
    </location>
</feature>
<dbReference type="EMBL" id="CP108222">
    <property type="protein sequence ID" value="WTT19063.1"/>
    <property type="molecule type" value="Genomic_DNA"/>
</dbReference>
<organism evidence="3">
    <name type="scientific">Streptomyces sp. NBC_00093</name>
    <dbReference type="NCBI Taxonomy" id="2975649"/>
    <lineage>
        <taxon>Bacteria</taxon>
        <taxon>Bacillati</taxon>
        <taxon>Actinomycetota</taxon>
        <taxon>Actinomycetes</taxon>
        <taxon>Kitasatosporales</taxon>
        <taxon>Streptomycetaceae</taxon>
        <taxon>Streptomyces</taxon>
    </lineage>
</organism>
<accession>A0AAU2A5E2</accession>
<feature type="region of interest" description="Disordered" evidence="1">
    <location>
        <begin position="164"/>
        <end position="218"/>
    </location>
</feature>
<evidence type="ECO:0000256" key="1">
    <source>
        <dbReference type="SAM" id="MobiDB-lite"/>
    </source>
</evidence>
<dbReference type="NCBIfam" id="NF041528">
    <property type="entry name" value="strep_LAETG"/>
    <property type="match status" value="1"/>
</dbReference>
<protein>
    <submittedName>
        <fullName evidence="3">LPXTG cell wall anchor domain-containing protein</fullName>
    </submittedName>
</protein>
<keyword evidence="2" id="KW-0472">Membrane</keyword>
<reference evidence="3" key="1">
    <citation type="submission" date="2022-10" db="EMBL/GenBank/DDBJ databases">
        <title>The complete genomes of actinobacterial strains from the NBC collection.</title>
        <authorList>
            <person name="Joergensen T.S."/>
            <person name="Alvarez Arevalo M."/>
            <person name="Sterndorff E.B."/>
            <person name="Faurdal D."/>
            <person name="Vuksanovic O."/>
            <person name="Mourched A.-S."/>
            <person name="Charusanti P."/>
            <person name="Shaw S."/>
            <person name="Blin K."/>
            <person name="Weber T."/>
        </authorList>
    </citation>
    <scope>NUCLEOTIDE SEQUENCE</scope>
    <source>
        <strain evidence="3">NBC_00093</strain>
    </source>
</reference>
<dbReference type="NCBIfam" id="TIGR01167">
    <property type="entry name" value="LPXTG_anchor"/>
    <property type="match status" value="1"/>
</dbReference>